<organism evidence="1 2">
    <name type="scientific">Ectothiorhodospira marina</name>
    <dbReference type="NCBI Taxonomy" id="1396821"/>
    <lineage>
        <taxon>Bacteria</taxon>
        <taxon>Pseudomonadati</taxon>
        <taxon>Pseudomonadota</taxon>
        <taxon>Gammaproteobacteria</taxon>
        <taxon>Chromatiales</taxon>
        <taxon>Ectothiorhodospiraceae</taxon>
        <taxon>Ectothiorhodospira</taxon>
    </lineage>
</organism>
<dbReference type="PIRSF" id="PIRSF030840">
    <property type="entry name" value="DUF1008"/>
    <property type="match status" value="1"/>
</dbReference>
<dbReference type="CDD" id="cd16829">
    <property type="entry name" value="ChuX_HutX-like"/>
    <property type="match status" value="1"/>
</dbReference>
<accession>A0A1H7QF53</accession>
<dbReference type="Pfam" id="PF06228">
    <property type="entry name" value="ChuX_HutX"/>
    <property type="match status" value="1"/>
</dbReference>
<keyword evidence="2" id="KW-1185">Reference proteome</keyword>
<dbReference type="SUPFAM" id="SSF144064">
    <property type="entry name" value="Heme iron utilization protein-like"/>
    <property type="match status" value="1"/>
</dbReference>
<name>A0A1H7QF53_9GAMM</name>
<dbReference type="InterPro" id="IPR053733">
    <property type="entry name" value="Heme_Transport_Util_sf"/>
</dbReference>
<protein>
    <recommendedName>
        <fullName evidence="3">Heme utilization protein HuvX</fullName>
    </recommendedName>
</protein>
<dbReference type="InterPro" id="IPR010413">
    <property type="entry name" value="HutX-like"/>
</dbReference>
<dbReference type="STRING" id="1396821.SAMN05444515_11747"/>
<dbReference type="EMBL" id="FOAA01000017">
    <property type="protein sequence ID" value="SEL46731.1"/>
    <property type="molecule type" value="Genomic_DNA"/>
</dbReference>
<evidence type="ECO:0000313" key="1">
    <source>
        <dbReference type="EMBL" id="SEL46731.1"/>
    </source>
</evidence>
<proteinExistence type="predicted"/>
<gene>
    <name evidence="1" type="ORF">SAMN05444515_11747</name>
</gene>
<evidence type="ECO:0000313" key="2">
    <source>
        <dbReference type="Proteomes" id="UP000199256"/>
    </source>
</evidence>
<dbReference type="NCBIfam" id="TIGR04108">
    <property type="entry name" value="HutX"/>
    <property type="match status" value="1"/>
</dbReference>
<dbReference type="AlphaFoldDB" id="A0A1H7QF53"/>
<dbReference type="Proteomes" id="UP000199256">
    <property type="component" value="Unassembled WGS sequence"/>
</dbReference>
<reference evidence="2" key="1">
    <citation type="submission" date="2016-10" db="EMBL/GenBank/DDBJ databases">
        <authorList>
            <person name="Varghese N."/>
            <person name="Submissions S."/>
        </authorList>
    </citation>
    <scope>NUCLEOTIDE SEQUENCE [LARGE SCALE GENOMIC DNA]</scope>
    <source>
        <strain evidence="2">DSM 241</strain>
    </source>
</reference>
<dbReference type="OrthoDB" id="8781266at2"/>
<dbReference type="Gene3D" id="3.40.1570.10">
    <property type="entry name" value="HemS/ChuS/ChuX like domains"/>
    <property type="match status" value="1"/>
</dbReference>
<sequence length="182" mass="20679">MPQSTPQPHPSDTLRQRLADEPGVVLEQIAHEENLSLLEVVRCLPQNHWTEVSGRHYLDVLYALPSWGEMTTVLHTADVIMEFKGPFPSGSTGHGFYNLQGKAGLSGHLRPERCQHIVFMQRPFMGMETASIQFYNAEGEGMFKVFLGRDEQRQLRPDQLQHFSRLRNTLSALDHIEQEASA</sequence>
<evidence type="ECO:0008006" key="3">
    <source>
        <dbReference type="Google" id="ProtNLM"/>
    </source>
</evidence>
<dbReference type="RefSeq" id="WP_090255097.1">
    <property type="nucleotide sequence ID" value="NZ_FOAA01000017.1"/>
</dbReference>